<protein>
    <recommendedName>
        <fullName evidence="17">Hepatocyte nuclear factor 4-gamma</fullName>
    </recommendedName>
</protein>
<evidence type="ECO:0000313" key="16">
    <source>
        <dbReference type="Proteomes" id="UP000271974"/>
    </source>
</evidence>
<dbReference type="PROSITE" id="PS51843">
    <property type="entry name" value="NR_LBD"/>
    <property type="match status" value="1"/>
</dbReference>
<dbReference type="InterPro" id="IPR013088">
    <property type="entry name" value="Znf_NHR/GATA"/>
</dbReference>
<gene>
    <name evidence="15" type="ORF">EGW08_005305</name>
</gene>
<dbReference type="InterPro" id="IPR035500">
    <property type="entry name" value="NHR-like_dom_sf"/>
</dbReference>
<dbReference type="CDD" id="cd06960">
    <property type="entry name" value="NR_DBD_HNF4A"/>
    <property type="match status" value="1"/>
</dbReference>
<dbReference type="InterPro" id="IPR049635">
    <property type="entry name" value="HNF4_LBD"/>
</dbReference>
<dbReference type="OrthoDB" id="5771769at2759"/>
<keyword evidence="7 11" id="KW-0238">DNA-binding</keyword>
<dbReference type="PANTHER" id="PTHR24083">
    <property type="entry name" value="NUCLEAR HORMONE RECEPTOR"/>
    <property type="match status" value="1"/>
</dbReference>
<evidence type="ECO:0000256" key="10">
    <source>
        <dbReference type="ARBA" id="ARBA00023242"/>
    </source>
</evidence>
<evidence type="ECO:0000256" key="11">
    <source>
        <dbReference type="RuleBase" id="RU004334"/>
    </source>
</evidence>
<evidence type="ECO:0000256" key="3">
    <source>
        <dbReference type="ARBA" id="ARBA00022723"/>
    </source>
</evidence>
<evidence type="ECO:0000256" key="6">
    <source>
        <dbReference type="ARBA" id="ARBA00023015"/>
    </source>
</evidence>
<dbReference type="PROSITE" id="PS51030">
    <property type="entry name" value="NUCLEAR_REC_DBD_2"/>
    <property type="match status" value="1"/>
</dbReference>
<dbReference type="AlphaFoldDB" id="A0A3S0ZZJ5"/>
<feature type="compositionally biased region" description="Basic residues" evidence="12">
    <location>
        <begin position="519"/>
        <end position="532"/>
    </location>
</feature>
<feature type="compositionally biased region" description="Polar residues" evidence="12">
    <location>
        <begin position="51"/>
        <end position="71"/>
    </location>
</feature>
<keyword evidence="9 11" id="KW-0675">Receptor</keyword>
<keyword evidence="5 11" id="KW-0862">Zinc</keyword>
<evidence type="ECO:0000256" key="2">
    <source>
        <dbReference type="ARBA" id="ARBA00006421"/>
    </source>
</evidence>
<dbReference type="PRINTS" id="PR00545">
    <property type="entry name" value="RETINOIDXR"/>
</dbReference>
<feature type="region of interest" description="Disordered" evidence="12">
    <location>
        <begin position="488"/>
        <end position="539"/>
    </location>
</feature>
<keyword evidence="16" id="KW-1185">Reference proteome</keyword>
<dbReference type="Gene3D" id="1.10.565.10">
    <property type="entry name" value="Retinoid X Receptor"/>
    <property type="match status" value="1"/>
</dbReference>
<dbReference type="SUPFAM" id="SSF48508">
    <property type="entry name" value="Nuclear receptor ligand-binding domain"/>
    <property type="match status" value="1"/>
</dbReference>
<dbReference type="Gene3D" id="3.30.50.10">
    <property type="entry name" value="Erythroid Transcription Factor GATA-1, subunit A"/>
    <property type="match status" value="1"/>
</dbReference>
<evidence type="ECO:0000259" key="14">
    <source>
        <dbReference type="PROSITE" id="PS51843"/>
    </source>
</evidence>
<feature type="region of interest" description="Disordered" evidence="12">
    <location>
        <begin position="553"/>
        <end position="585"/>
    </location>
</feature>
<dbReference type="InterPro" id="IPR001723">
    <property type="entry name" value="Nuclear_hrmn_rcpt"/>
</dbReference>
<dbReference type="SUPFAM" id="SSF57716">
    <property type="entry name" value="Glucocorticoid receptor-like (DNA-binding domain)"/>
    <property type="match status" value="1"/>
</dbReference>
<accession>A0A3S0ZZJ5</accession>
<keyword evidence="4 11" id="KW-0863">Zinc-finger</keyword>
<feature type="domain" description="Nuclear receptor" evidence="13">
    <location>
        <begin position="74"/>
        <end position="149"/>
    </location>
</feature>
<feature type="region of interest" description="Disordered" evidence="12">
    <location>
        <begin position="1"/>
        <end position="71"/>
    </location>
</feature>
<dbReference type="Proteomes" id="UP000271974">
    <property type="component" value="Unassembled WGS sequence"/>
</dbReference>
<dbReference type="InterPro" id="IPR000536">
    <property type="entry name" value="Nucl_hrmn_rcpt_lig-bd"/>
</dbReference>
<evidence type="ECO:0000259" key="13">
    <source>
        <dbReference type="PROSITE" id="PS51030"/>
    </source>
</evidence>
<dbReference type="GO" id="GO:0008270">
    <property type="term" value="F:zinc ion binding"/>
    <property type="evidence" value="ECO:0007669"/>
    <property type="project" value="UniProtKB-KW"/>
</dbReference>
<sequence>MMSTRRRKKIELSDGSSGEDSDTGSTRRRRHASSKSPEAENFSLGAYHPGNSASSQTSGHGGQQTSSPPQQAGAQECAICGDKSTGKHYGAFSCDGCKGFFRRSVRRNHVYACRSNRHCVMDKDKRNQCRYCRLRKCFRAGMKKEAVQNERDRISVRRTSYEDVAQSTALSVTTLLHAETTSRQHNDSQMLPADVHNRRAASLEDVAQSMKQQLLVLVEWAKLIPCFCELPLDDQVALLRAHAGEHLILGVAKRSLSVTEVLLLGNDSVITRQNGDPDVGYVASRILDEIVHPMRDVHIDDTEYACLKALVFFDPVAPGLTNVVKVKQFRRQVQINLEDYINDRQYDERGRFGEILLLLPSLQSICWKMIEQIQFAKLFGMARIDNLLAEMLLGGANPVEGSEVPLSSPASGAMVASPGMDDLMSAADVVGGSGPNSSNSVMLSGAAPAPPPPAAPGIGEYTNMLVNASSDPNLKASHIMLSLAEQSINNSNSGTSPPPAGNALSSPAMSPTGSSPSSSRHHVTGLHHHRLQQGRSGHPAQQYEHMVAMTSPDRTLHHRQSQQQQQQHHLSSPPPLLMTNGSDQVGVASGHTFKVEVANGHGQMFKQEAL</sequence>
<evidence type="ECO:0000313" key="15">
    <source>
        <dbReference type="EMBL" id="RUS86900.1"/>
    </source>
</evidence>
<evidence type="ECO:0000256" key="7">
    <source>
        <dbReference type="ARBA" id="ARBA00023125"/>
    </source>
</evidence>
<dbReference type="CDD" id="cd06931">
    <property type="entry name" value="NR_LBD_HNF4_like"/>
    <property type="match status" value="1"/>
</dbReference>
<comment type="subcellular location">
    <subcellularLocation>
        <location evidence="1 11">Nucleus</location>
    </subcellularLocation>
</comment>
<evidence type="ECO:0000256" key="5">
    <source>
        <dbReference type="ARBA" id="ARBA00022833"/>
    </source>
</evidence>
<comment type="caution">
    <text evidence="15">The sequence shown here is derived from an EMBL/GenBank/DDBJ whole genome shotgun (WGS) entry which is preliminary data.</text>
</comment>
<dbReference type="Pfam" id="PF00105">
    <property type="entry name" value="zf-C4"/>
    <property type="match status" value="1"/>
</dbReference>
<dbReference type="SMART" id="SM00399">
    <property type="entry name" value="ZnF_C4"/>
    <property type="match status" value="1"/>
</dbReference>
<keyword evidence="3 11" id="KW-0479">Metal-binding</keyword>
<proteinExistence type="inferred from homology"/>
<dbReference type="InterPro" id="IPR050274">
    <property type="entry name" value="Nuclear_hormone_rcpt_NR2"/>
</dbReference>
<dbReference type="PRINTS" id="PR00398">
    <property type="entry name" value="STRDHORMONER"/>
</dbReference>
<evidence type="ECO:0008006" key="17">
    <source>
        <dbReference type="Google" id="ProtNLM"/>
    </source>
</evidence>
<dbReference type="InterPro" id="IPR001628">
    <property type="entry name" value="Znf_hrmn_rcpt"/>
</dbReference>
<evidence type="ECO:0000256" key="1">
    <source>
        <dbReference type="ARBA" id="ARBA00004123"/>
    </source>
</evidence>
<dbReference type="PROSITE" id="PS00031">
    <property type="entry name" value="NUCLEAR_REC_DBD_1"/>
    <property type="match status" value="1"/>
</dbReference>
<evidence type="ECO:0000256" key="8">
    <source>
        <dbReference type="ARBA" id="ARBA00023163"/>
    </source>
</evidence>
<dbReference type="PRINTS" id="PR00047">
    <property type="entry name" value="STROIDFINGER"/>
</dbReference>
<keyword evidence="8 11" id="KW-0804">Transcription</keyword>
<keyword evidence="10 11" id="KW-0539">Nucleus</keyword>
<organism evidence="15 16">
    <name type="scientific">Elysia chlorotica</name>
    <name type="common">Eastern emerald elysia</name>
    <name type="synonym">Sea slug</name>
    <dbReference type="NCBI Taxonomy" id="188477"/>
    <lineage>
        <taxon>Eukaryota</taxon>
        <taxon>Metazoa</taxon>
        <taxon>Spiralia</taxon>
        <taxon>Lophotrochozoa</taxon>
        <taxon>Mollusca</taxon>
        <taxon>Gastropoda</taxon>
        <taxon>Heterobranchia</taxon>
        <taxon>Euthyneura</taxon>
        <taxon>Panpulmonata</taxon>
        <taxon>Sacoglossa</taxon>
        <taxon>Placobranchoidea</taxon>
        <taxon>Plakobranchidae</taxon>
        <taxon>Elysia</taxon>
    </lineage>
</organism>
<dbReference type="InterPro" id="IPR000003">
    <property type="entry name" value="Retinoid-X_rcpt/HNF4"/>
</dbReference>
<feature type="compositionally biased region" description="Low complexity" evidence="12">
    <location>
        <begin position="561"/>
        <end position="571"/>
    </location>
</feature>
<dbReference type="GO" id="GO:0003707">
    <property type="term" value="F:nuclear steroid receptor activity"/>
    <property type="evidence" value="ECO:0007669"/>
    <property type="project" value="InterPro"/>
</dbReference>
<dbReference type="GO" id="GO:0005634">
    <property type="term" value="C:nucleus"/>
    <property type="evidence" value="ECO:0007669"/>
    <property type="project" value="UniProtKB-SubCell"/>
</dbReference>
<dbReference type="FunFam" id="3.30.50.10:FF:000012">
    <property type="entry name" value="Hepatocyte nuclear factor 4, alpha"/>
    <property type="match status" value="1"/>
</dbReference>
<evidence type="ECO:0000256" key="4">
    <source>
        <dbReference type="ARBA" id="ARBA00022771"/>
    </source>
</evidence>
<dbReference type="SMART" id="SM00430">
    <property type="entry name" value="HOLI"/>
    <property type="match status" value="1"/>
</dbReference>
<dbReference type="InterPro" id="IPR049636">
    <property type="entry name" value="HNF4-like_DBD"/>
</dbReference>
<feature type="compositionally biased region" description="Low complexity" evidence="12">
    <location>
        <begin position="505"/>
        <end position="518"/>
    </location>
</feature>
<dbReference type="EMBL" id="RQTK01000124">
    <property type="protein sequence ID" value="RUS86900.1"/>
    <property type="molecule type" value="Genomic_DNA"/>
</dbReference>
<dbReference type="Pfam" id="PF00104">
    <property type="entry name" value="Hormone_recep"/>
    <property type="match status" value="1"/>
</dbReference>
<feature type="region of interest" description="Disordered" evidence="12">
    <location>
        <begin position="434"/>
        <end position="455"/>
    </location>
</feature>
<reference evidence="15 16" key="1">
    <citation type="submission" date="2019-01" db="EMBL/GenBank/DDBJ databases">
        <title>A draft genome assembly of the solar-powered sea slug Elysia chlorotica.</title>
        <authorList>
            <person name="Cai H."/>
            <person name="Li Q."/>
            <person name="Fang X."/>
            <person name="Li J."/>
            <person name="Curtis N.E."/>
            <person name="Altenburger A."/>
            <person name="Shibata T."/>
            <person name="Feng M."/>
            <person name="Maeda T."/>
            <person name="Schwartz J.A."/>
            <person name="Shigenobu S."/>
            <person name="Lundholm N."/>
            <person name="Nishiyama T."/>
            <person name="Yang H."/>
            <person name="Hasebe M."/>
            <person name="Li S."/>
            <person name="Pierce S.K."/>
            <person name="Wang J."/>
        </authorList>
    </citation>
    <scope>NUCLEOTIDE SEQUENCE [LARGE SCALE GENOMIC DNA]</scope>
    <source>
        <strain evidence="15">EC2010</strain>
        <tissue evidence="15">Whole organism of an adult</tissue>
    </source>
</reference>
<dbReference type="STRING" id="188477.A0A3S0ZZJ5"/>
<evidence type="ECO:0000256" key="9">
    <source>
        <dbReference type="ARBA" id="ARBA00023170"/>
    </source>
</evidence>
<dbReference type="GO" id="GO:0000978">
    <property type="term" value="F:RNA polymerase II cis-regulatory region sequence-specific DNA binding"/>
    <property type="evidence" value="ECO:0007669"/>
    <property type="project" value="InterPro"/>
</dbReference>
<name>A0A3S0ZZJ5_ELYCH</name>
<comment type="similarity">
    <text evidence="2">Belongs to the nuclear hormone receptor family. NR2 subfamily.</text>
</comment>
<keyword evidence="6 11" id="KW-0805">Transcription regulation</keyword>
<feature type="domain" description="NR LBD" evidence="14">
    <location>
        <begin position="167"/>
        <end position="395"/>
    </location>
</feature>
<dbReference type="FunFam" id="1.10.565.10:FF:000026">
    <property type="entry name" value="Hepatocyte nuclear factor 4"/>
    <property type="match status" value="1"/>
</dbReference>
<evidence type="ECO:0000256" key="12">
    <source>
        <dbReference type="SAM" id="MobiDB-lite"/>
    </source>
</evidence>